<comment type="caution">
    <text evidence="2">The sequence shown here is derived from an EMBL/GenBank/DDBJ whole genome shotgun (WGS) entry which is preliminary data.</text>
</comment>
<reference evidence="2" key="1">
    <citation type="submission" date="2023-10" db="EMBL/GenBank/DDBJ databases">
        <authorList>
            <person name="Guldener U."/>
        </authorList>
    </citation>
    <scope>NUCLEOTIDE SEQUENCE</scope>
    <source>
        <strain evidence="2">Mp4</strain>
    </source>
</reference>
<dbReference type="Proteomes" id="UP001294444">
    <property type="component" value="Unassembled WGS sequence"/>
</dbReference>
<organism evidence="2 3">
    <name type="scientific">Melanopsichium pennsylvanicum</name>
    <dbReference type="NCBI Taxonomy" id="63383"/>
    <lineage>
        <taxon>Eukaryota</taxon>
        <taxon>Fungi</taxon>
        <taxon>Dikarya</taxon>
        <taxon>Basidiomycota</taxon>
        <taxon>Ustilaginomycotina</taxon>
        <taxon>Ustilaginomycetes</taxon>
        <taxon>Ustilaginales</taxon>
        <taxon>Ustilaginaceae</taxon>
        <taxon>Melanopsichium</taxon>
    </lineage>
</organism>
<sequence>MSARHVVSSLVRMVVRARRNSTVLKFNHSTTRPYLNGFSPTARTITTSAASSSASFQAGPSSNCTAGSSASKHTRDRAKPDAATLLLLDSVDSIPQYGFTQSAYLLPSACSPLNVEETLKRQRILSTLFPGSPTTFDAKLFMAWNKVCDLAIVHHISTEQVIQVLRAGEPLDCNTMQGKPVRMDANLSAQAEKVAFHKLAILIQERLRLSWMVKAHLTQGITALSTISPIKTTLGSILPHKTILPNFPTPLPLLDLTSSFVATLLTHPIVQDKSGWMDPDGSEWYAVRMRLILAYTTATLHAASANVTHFQDTQNLFWRVIRARENGIAATLGTMMGSGKAWIKWGGRGWLGVFRSLGL</sequence>
<evidence type="ECO:0000313" key="2">
    <source>
        <dbReference type="EMBL" id="SNX84573.1"/>
    </source>
</evidence>
<keyword evidence="3" id="KW-1185">Reference proteome</keyword>
<gene>
    <name evidence="2" type="ORF">MEPE_03282</name>
</gene>
<evidence type="ECO:0008006" key="4">
    <source>
        <dbReference type="Google" id="ProtNLM"/>
    </source>
</evidence>
<protein>
    <recommendedName>
        <fullName evidence="4">COQ9 domain-containing protein</fullName>
    </recommendedName>
</protein>
<name>A0AAJ4XLY3_9BASI</name>
<evidence type="ECO:0000313" key="3">
    <source>
        <dbReference type="Proteomes" id="UP001294444"/>
    </source>
</evidence>
<evidence type="ECO:0000256" key="1">
    <source>
        <dbReference type="SAM" id="MobiDB-lite"/>
    </source>
</evidence>
<accession>A0AAJ4XLY3</accession>
<feature type="region of interest" description="Disordered" evidence="1">
    <location>
        <begin position="53"/>
        <end position="76"/>
    </location>
</feature>
<dbReference type="AlphaFoldDB" id="A0AAJ4XLY3"/>
<dbReference type="EMBL" id="OAPG01000007">
    <property type="protein sequence ID" value="SNX84573.1"/>
    <property type="molecule type" value="Genomic_DNA"/>
</dbReference>
<feature type="compositionally biased region" description="Low complexity" evidence="1">
    <location>
        <begin position="53"/>
        <end position="62"/>
    </location>
</feature>
<proteinExistence type="predicted"/>